<name>A0A0C9X268_9AGAR</name>
<dbReference type="Proteomes" id="UP000054477">
    <property type="component" value="Unassembled WGS sequence"/>
</dbReference>
<proteinExistence type="predicted"/>
<dbReference type="HOGENOM" id="CLU_1124704_0_0_1"/>
<dbReference type="EMBL" id="KN838653">
    <property type="protein sequence ID" value="KIJ99155.1"/>
    <property type="molecule type" value="Genomic_DNA"/>
</dbReference>
<gene>
    <name evidence="1" type="ORF">K443DRAFT_8654</name>
</gene>
<reference evidence="2" key="2">
    <citation type="submission" date="2015-01" db="EMBL/GenBank/DDBJ databases">
        <title>Evolutionary Origins and Diversification of the Mycorrhizal Mutualists.</title>
        <authorList>
            <consortium name="DOE Joint Genome Institute"/>
            <consortium name="Mycorrhizal Genomics Consortium"/>
            <person name="Kohler A."/>
            <person name="Kuo A."/>
            <person name="Nagy L.G."/>
            <person name="Floudas D."/>
            <person name="Copeland A."/>
            <person name="Barry K.W."/>
            <person name="Cichocki N."/>
            <person name="Veneault-Fourrey C."/>
            <person name="LaButti K."/>
            <person name="Lindquist E.A."/>
            <person name="Lipzen A."/>
            <person name="Lundell T."/>
            <person name="Morin E."/>
            <person name="Murat C."/>
            <person name="Riley R."/>
            <person name="Ohm R."/>
            <person name="Sun H."/>
            <person name="Tunlid A."/>
            <person name="Henrissat B."/>
            <person name="Grigoriev I.V."/>
            <person name="Hibbett D.S."/>
            <person name="Martin F."/>
        </authorList>
    </citation>
    <scope>NUCLEOTIDE SEQUENCE [LARGE SCALE GENOMIC DNA]</scope>
    <source>
        <strain evidence="2">LaAM-08-1</strain>
    </source>
</reference>
<evidence type="ECO:0000313" key="1">
    <source>
        <dbReference type="EMBL" id="KIJ99155.1"/>
    </source>
</evidence>
<reference evidence="1 2" key="1">
    <citation type="submission" date="2014-04" db="EMBL/GenBank/DDBJ databases">
        <authorList>
            <consortium name="DOE Joint Genome Institute"/>
            <person name="Kuo A."/>
            <person name="Kohler A."/>
            <person name="Nagy L.G."/>
            <person name="Floudas D."/>
            <person name="Copeland A."/>
            <person name="Barry K.W."/>
            <person name="Cichocki N."/>
            <person name="Veneault-Fourrey C."/>
            <person name="LaButti K."/>
            <person name="Lindquist E.A."/>
            <person name="Lipzen A."/>
            <person name="Lundell T."/>
            <person name="Morin E."/>
            <person name="Murat C."/>
            <person name="Sun H."/>
            <person name="Tunlid A."/>
            <person name="Henrissat B."/>
            <person name="Grigoriev I.V."/>
            <person name="Hibbett D.S."/>
            <person name="Martin F."/>
            <person name="Nordberg H.P."/>
            <person name="Cantor M.N."/>
            <person name="Hua S.X."/>
        </authorList>
    </citation>
    <scope>NUCLEOTIDE SEQUENCE [LARGE SCALE GENOMIC DNA]</scope>
    <source>
        <strain evidence="1 2">LaAM-08-1</strain>
    </source>
</reference>
<dbReference type="OrthoDB" id="3110284at2759"/>
<dbReference type="AlphaFoldDB" id="A0A0C9X268"/>
<protein>
    <submittedName>
        <fullName evidence="1">Uncharacterized protein</fullName>
    </submittedName>
</protein>
<sequence>MDDVAYFISNATSIKAITSQFFETKDSIEYMAEMDQANSIILSSVKQIISTLSSTLYALSIHWTKESKSGYLSIPNFIPSSRRLPCLTELYLCINLRSYTLDPRRDTYPKSILTFPALRRLRLAGLAWSAVESPYNMIKRMAPNLTHVRTKTDLMRGALGPFTFPTNLNVLIEVPDMTLRGEDVESLMNDRDFVRNLGYDPHHVTVIGMRIRDAYDAHCWEAHWAAALRGEAGHWPEPGDLILSSRE</sequence>
<organism evidence="1 2">
    <name type="scientific">Laccaria amethystina LaAM-08-1</name>
    <dbReference type="NCBI Taxonomy" id="1095629"/>
    <lineage>
        <taxon>Eukaryota</taxon>
        <taxon>Fungi</taxon>
        <taxon>Dikarya</taxon>
        <taxon>Basidiomycota</taxon>
        <taxon>Agaricomycotina</taxon>
        <taxon>Agaricomycetes</taxon>
        <taxon>Agaricomycetidae</taxon>
        <taxon>Agaricales</taxon>
        <taxon>Agaricineae</taxon>
        <taxon>Hydnangiaceae</taxon>
        <taxon>Laccaria</taxon>
    </lineage>
</organism>
<keyword evidence="2" id="KW-1185">Reference proteome</keyword>
<accession>A0A0C9X268</accession>
<evidence type="ECO:0000313" key="2">
    <source>
        <dbReference type="Proteomes" id="UP000054477"/>
    </source>
</evidence>